<dbReference type="RefSeq" id="WP_147705099.1">
    <property type="nucleotide sequence ID" value="NZ_VDUY01000005.1"/>
</dbReference>
<proteinExistence type="predicted"/>
<dbReference type="EMBL" id="VDUY01000005">
    <property type="protein sequence ID" value="TXL64849.1"/>
    <property type="molecule type" value="Genomic_DNA"/>
</dbReference>
<evidence type="ECO:0000313" key="2">
    <source>
        <dbReference type="Proteomes" id="UP000321548"/>
    </source>
</evidence>
<dbReference type="PANTHER" id="PTHR11941:SF54">
    <property type="entry name" value="ENOYL-COA HYDRATASE, MITOCHONDRIAL"/>
    <property type="match status" value="1"/>
</dbReference>
<reference evidence="1 2" key="1">
    <citation type="submission" date="2019-06" db="EMBL/GenBank/DDBJ databases">
        <title>Quisquiliibacterium sp. nov., isolated from a maize field.</title>
        <authorList>
            <person name="Lin S.-Y."/>
            <person name="Tsai C.-F."/>
            <person name="Young C.-C."/>
        </authorList>
    </citation>
    <scope>NUCLEOTIDE SEQUENCE [LARGE SCALE GENOMIC DNA]</scope>
    <source>
        <strain evidence="1 2">CC-CFT501</strain>
    </source>
</reference>
<name>A0A5C8NUJ8_9BURK</name>
<dbReference type="GO" id="GO:0016853">
    <property type="term" value="F:isomerase activity"/>
    <property type="evidence" value="ECO:0007669"/>
    <property type="project" value="UniProtKB-KW"/>
</dbReference>
<accession>A0A5C8NUJ8</accession>
<dbReference type="Pfam" id="PF00378">
    <property type="entry name" value="ECH_1"/>
    <property type="match status" value="1"/>
</dbReference>
<dbReference type="InterPro" id="IPR029045">
    <property type="entry name" value="ClpP/crotonase-like_dom_sf"/>
</dbReference>
<keyword evidence="1" id="KW-0413">Isomerase</keyword>
<dbReference type="PANTHER" id="PTHR11941">
    <property type="entry name" value="ENOYL-COA HYDRATASE-RELATED"/>
    <property type="match status" value="1"/>
</dbReference>
<dbReference type="GO" id="GO:0006635">
    <property type="term" value="P:fatty acid beta-oxidation"/>
    <property type="evidence" value="ECO:0007669"/>
    <property type="project" value="TreeGrafter"/>
</dbReference>
<keyword evidence="2" id="KW-1185">Reference proteome</keyword>
<dbReference type="CDD" id="cd06558">
    <property type="entry name" value="crotonase-like"/>
    <property type="match status" value="1"/>
</dbReference>
<sequence length="279" mass="28950">MSARRALVRVAHAGPVATLTLARPAMRNALVPDLLLDLCVALEQIGRRSETRAVVLAAEGEAFSIGGDMRRFAAEMAGPALQTYAAELVGLLNQAVLALLRLPQPVVAAVHGHVTGGSLGLVLACDLAVMADDAVLKAHYATAGFTPDGGWTALLPRLVGTRRAAACLMLNLSLDARQALDWGVVNQLAPSSEVAAAAQRAAERIAASPEATMRAAKRLLAPDTALAGIEAALEAERQRFVAAIVEPAARAGVADFLRRFTGYPDPHAPAVAEPVRGAG</sequence>
<dbReference type="SUPFAM" id="SSF52096">
    <property type="entry name" value="ClpP/crotonase"/>
    <property type="match status" value="1"/>
</dbReference>
<dbReference type="AlphaFoldDB" id="A0A5C8NUJ8"/>
<gene>
    <name evidence="1" type="ORF">FHP08_14055</name>
</gene>
<dbReference type="Gene3D" id="3.90.226.10">
    <property type="entry name" value="2-enoyl-CoA Hydratase, Chain A, domain 1"/>
    <property type="match status" value="1"/>
</dbReference>
<comment type="caution">
    <text evidence="1">The sequence shown here is derived from an EMBL/GenBank/DDBJ whole genome shotgun (WGS) entry which is preliminary data.</text>
</comment>
<dbReference type="OrthoDB" id="9807606at2"/>
<organism evidence="1 2">
    <name type="scientific">Zeimonas arvi</name>
    <dbReference type="NCBI Taxonomy" id="2498847"/>
    <lineage>
        <taxon>Bacteria</taxon>
        <taxon>Pseudomonadati</taxon>
        <taxon>Pseudomonadota</taxon>
        <taxon>Betaproteobacteria</taxon>
        <taxon>Burkholderiales</taxon>
        <taxon>Burkholderiaceae</taxon>
        <taxon>Zeimonas</taxon>
    </lineage>
</organism>
<evidence type="ECO:0000313" key="1">
    <source>
        <dbReference type="EMBL" id="TXL64849.1"/>
    </source>
</evidence>
<dbReference type="Proteomes" id="UP000321548">
    <property type="component" value="Unassembled WGS sequence"/>
</dbReference>
<dbReference type="InterPro" id="IPR001753">
    <property type="entry name" value="Enoyl-CoA_hydra/iso"/>
</dbReference>
<protein>
    <submittedName>
        <fullName evidence="1">Enoyl-CoA hydratase/isomerase family protein</fullName>
    </submittedName>
</protein>